<reference evidence="1 2" key="2">
    <citation type="submission" date="2018-11" db="EMBL/GenBank/DDBJ databases">
        <authorList>
            <consortium name="Pathogen Informatics"/>
        </authorList>
    </citation>
    <scope>NUCLEOTIDE SEQUENCE [LARGE SCALE GENOMIC DNA]</scope>
</reference>
<dbReference type="AlphaFoldDB" id="A0A0R3WGD2"/>
<protein>
    <submittedName>
        <fullName evidence="3">Inner membrane protein</fullName>
    </submittedName>
</protein>
<sequence>MNSLIDFLDQYALLFTAICVFAKFFSSVEVQLLSLAHWMRAILAGGRYLDRILDYPEGNNLCVKGSSIDQAGAVFAKPV</sequence>
<dbReference type="WBParaSite" id="TASK_0000992501-mRNA-1">
    <property type="protein sequence ID" value="TASK_0000992501-mRNA-1"/>
    <property type="gene ID" value="TASK_0000992501"/>
</dbReference>
<evidence type="ECO:0000313" key="1">
    <source>
        <dbReference type="EMBL" id="VDK46715.1"/>
    </source>
</evidence>
<reference evidence="3" key="1">
    <citation type="submission" date="2017-02" db="UniProtKB">
        <authorList>
            <consortium name="WormBaseParasite"/>
        </authorList>
    </citation>
    <scope>IDENTIFICATION</scope>
</reference>
<keyword evidence="2" id="KW-1185">Reference proteome</keyword>
<gene>
    <name evidence="1" type="ORF">TASK_LOCUS9926</name>
</gene>
<evidence type="ECO:0000313" key="3">
    <source>
        <dbReference type="WBParaSite" id="TASK_0000992501-mRNA-1"/>
    </source>
</evidence>
<accession>A0A0R3WGD2</accession>
<evidence type="ECO:0000313" key="2">
    <source>
        <dbReference type="Proteomes" id="UP000282613"/>
    </source>
</evidence>
<organism evidence="3">
    <name type="scientific">Taenia asiatica</name>
    <name type="common">Asian tapeworm</name>
    <dbReference type="NCBI Taxonomy" id="60517"/>
    <lineage>
        <taxon>Eukaryota</taxon>
        <taxon>Metazoa</taxon>
        <taxon>Spiralia</taxon>
        <taxon>Lophotrochozoa</taxon>
        <taxon>Platyhelminthes</taxon>
        <taxon>Cestoda</taxon>
        <taxon>Eucestoda</taxon>
        <taxon>Cyclophyllidea</taxon>
        <taxon>Taeniidae</taxon>
        <taxon>Taenia</taxon>
    </lineage>
</organism>
<name>A0A0R3WGD2_TAEAS</name>
<dbReference type="Proteomes" id="UP000282613">
    <property type="component" value="Unassembled WGS sequence"/>
</dbReference>
<proteinExistence type="predicted"/>
<dbReference type="EMBL" id="UYRS01019748">
    <property type="protein sequence ID" value="VDK46715.1"/>
    <property type="molecule type" value="Genomic_DNA"/>
</dbReference>